<name>A0A9P8ZWZ4_9PEZI</name>
<dbReference type="RefSeq" id="XP_045956870.1">
    <property type="nucleotide sequence ID" value="XM_046096032.1"/>
</dbReference>
<keyword evidence="2" id="KW-0012">Acyltransferase</keyword>
<dbReference type="Pfam" id="PF00583">
    <property type="entry name" value="Acetyltransf_1"/>
    <property type="match status" value="1"/>
</dbReference>
<dbReference type="GO" id="GO:0016747">
    <property type="term" value="F:acyltransferase activity, transferring groups other than amino-acyl groups"/>
    <property type="evidence" value="ECO:0007669"/>
    <property type="project" value="InterPro"/>
</dbReference>
<dbReference type="InterPro" id="IPR050832">
    <property type="entry name" value="Bact_Acetyltransf"/>
</dbReference>
<dbReference type="PROSITE" id="PS51186">
    <property type="entry name" value="GNAT"/>
    <property type="match status" value="1"/>
</dbReference>
<dbReference type="Proteomes" id="UP000758603">
    <property type="component" value="Unassembled WGS sequence"/>
</dbReference>
<dbReference type="AlphaFoldDB" id="A0A9P8ZWZ4"/>
<evidence type="ECO:0000313" key="4">
    <source>
        <dbReference type="EMBL" id="KAH6652593.1"/>
    </source>
</evidence>
<gene>
    <name evidence="4" type="ORF">BKA67DRAFT_294451</name>
</gene>
<evidence type="ECO:0000313" key="5">
    <source>
        <dbReference type="Proteomes" id="UP000758603"/>
    </source>
</evidence>
<dbReference type="PANTHER" id="PTHR43877">
    <property type="entry name" value="AMINOALKYLPHOSPHONATE N-ACETYLTRANSFERASE-RELATED-RELATED"/>
    <property type="match status" value="1"/>
</dbReference>
<evidence type="ECO:0000256" key="2">
    <source>
        <dbReference type="ARBA" id="ARBA00023315"/>
    </source>
</evidence>
<evidence type="ECO:0000259" key="3">
    <source>
        <dbReference type="PROSITE" id="PS51186"/>
    </source>
</evidence>
<proteinExistence type="predicted"/>
<dbReference type="PANTHER" id="PTHR43877:SF2">
    <property type="entry name" value="AMINOALKYLPHOSPHONATE N-ACETYLTRANSFERASE-RELATED"/>
    <property type="match status" value="1"/>
</dbReference>
<dbReference type="Gene3D" id="3.40.630.30">
    <property type="match status" value="1"/>
</dbReference>
<dbReference type="SUPFAM" id="SSF55729">
    <property type="entry name" value="Acyl-CoA N-acyltransferases (Nat)"/>
    <property type="match status" value="1"/>
</dbReference>
<protein>
    <submittedName>
        <fullName evidence="4">Acyl-CoA N-acyltransferase</fullName>
    </submittedName>
</protein>
<organism evidence="4 5">
    <name type="scientific">Truncatella angustata</name>
    <dbReference type="NCBI Taxonomy" id="152316"/>
    <lineage>
        <taxon>Eukaryota</taxon>
        <taxon>Fungi</taxon>
        <taxon>Dikarya</taxon>
        <taxon>Ascomycota</taxon>
        <taxon>Pezizomycotina</taxon>
        <taxon>Sordariomycetes</taxon>
        <taxon>Xylariomycetidae</taxon>
        <taxon>Amphisphaeriales</taxon>
        <taxon>Sporocadaceae</taxon>
        <taxon>Truncatella</taxon>
    </lineage>
</organism>
<keyword evidence="1" id="KW-0808">Transferase</keyword>
<dbReference type="OrthoDB" id="4759159at2759"/>
<evidence type="ECO:0000256" key="1">
    <source>
        <dbReference type="ARBA" id="ARBA00022679"/>
    </source>
</evidence>
<feature type="domain" description="N-acetyltransferase" evidence="3">
    <location>
        <begin position="142"/>
        <end position="285"/>
    </location>
</feature>
<dbReference type="InterPro" id="IPR016181">
    <property type="entry name" value="Acyl_CoA_acyltransferase"/>
</dbReference>
<keyword evidence="5" id="KW-1185">Reference proteome</keyword>
<dbReference type="EMBL" id="JAGPXC010000005">
    <property type="protein sequence ID" value="KAH6652593.1"/>
    <property type="molecule type" value="Genomic_DNA"/>
</dbReference>
<comment type="caution">
    <text evidence="4">The sequence shown here is derived from an EMBL/GenBank/DDBJ whole genome shotgun (WGS) entry which is preliminary data.</text>
</comment>
<sequence>MDTLPTEYPKLEALTKEQLQRLYVKNKFELTRHVSASVGAEPQRYGGGDWIVQWHKAPPGSEVHNLLEHQDVPDEHISTAINIVMHSLQNRQFSWVTGPGDQARLEHFLQQKNFTVADEAATMAIGLRPREMTRYVQPPSGVTISDVNALGVRTWVQTWAPQASQTGIGQWTRTYYSMLKSLHRNQFSLFMAERNGDPVGTGFLHCFAGVASVHAIHVLPEARGHGIGGALTSYAMQKAASLGYNVVTLTSTASSARLFTSAGFHPFGYVKLNMWHSIREAEREKQEKDKFLEAEEEGWCVV</sequence>
<reference evidence="4" key="1">
    <citation type="journal article" date="2021" name="Nat. Commun.">
        <title>Genetic determinants of endophytism in the Arabidopsis root mycobiome.</title>
        <authorList>
            <person name="Mesny F."/>
            <person name="Miyauchi S."/>
            <person name="Thiergart T."/>
            <person name="Pickel B."/>
            <person name="Atanasova L."/>
            <person name="Karlsson M."/>
            <person name="Huettel B."/>
            <person name="Barry K.W."/>
            <person name="Haridas S."/>
            <person name="Chen C."/>
            <person name="Bauer D."/>
            <person name="Andreopoulos W."/>
            <person name="Pangilinan J."/>
            <person name="LaButti K."/>
            <person name="Riley R."/>
            <person name="Lipzen A."/>
            <person name="Clum A."/>
            <person name="Drula E."/>
            <person name="Henrissat B."/>
            <person name="Kohler A."/>
            <person name="Grigoriev I.V."/>
            <person name="Martin F.M."/>
            <person name="Hacquard S."/>
        </authorList>
    </citation>
    <scope>NUCLEOTIDE SEQUENCE</scope>
    <source>
        <strain evidence="4">MPI-SDFR-AT-0073</strain>
    </source>
</reference>
<accession>A0A9P8ZWZ4</accession>
<dbReference type="InterPro" id="IPR000182">
    <property type="entry name" value="GNAT_dom"/>
</dbReference>
<dbReference type="GeneID" id="70124925"/>
<dbReference type="CDD" id="cd04301">
    <property type="entry name" value="NAT_SF"/>
    <property type="match status" value="1"/>
</dbReference>